<feature type="binding site" evidence="7">
    <location>
        <position position="144"/>
    </location>
    <ligand>
        <name>Zn(2+)</name>
        <dbReference type="ChEBI" id="CHEBI:29105"/>
    </ligand>
</feature>
<comment type="similarity">
    <text evidence="6">Belongs to the sirtuin family. Class IV subfamily.</text>
</comment>
<dbReference type="Gene3D" id="3.40.50.1220">
    <property type="entry name" value="TPP-binding domain"/>
    <property type="match status" value="1"/>
</dbReference>
<evidence type="ECO:0000259" key="9">
    <source>
        <dbReference type="PROSITE" id="PS50305"/>
    </source>
</evidence>
<feature type="compositionally biased region" description="Basic and acidic residues" evidence="8">
    <location>
        <begin position="321"/>
        <end position="347"/>
    </location>
</feature>
<keyword evidence="5" id="KW-0520">NAD</keyword>
<name>A0AAV7Y238_9NEOP</name>
<evidence type="ECO:0000256" key="8">
    <source>
        <dbReference type="SAM" id="MobiDB-lite"/>
    </source>
</evidence>
<accession>A0AAV7Y238</accession>
<feature type="binding site" evidence="7">
    <location>
        <position position="166"/>
    </location>
    <ligand>
        <name>Zn(2+)</name>
        <dbReference type="ChEBI" id="CHEBI:29105"/>
    </ligand>
</feature>
<sequence>MSCNYAEGLSPYHDKGKLGLAEKFDSREEVNAKIQKLAKWISESKHVVVHTGAGISTSAGIPDFRGPKGVWTLEAKGEKPNINVSFNDAVPTKTHMALVALVKAGKVHFVVSQNIDGLHLRSSLPRINLAELHGNMFIEQCNQCDSQYIRKSATTTVGQKCLGTNCPNIRLNGRPCRGRMHDTILDWEHNLPEKDLALSDFHSCVADLSICLGTTLQIVPSGNLPLHTKKHGECGRVVICNLQPTKHDKKADLIINTYVDEVMEGVCKHLGVLIPEYTASLDPSKQSGPPVPWTILQSEVKRMRKVYEDLCCKGSKRGKKNTSENKGRGDYKSTKLKKPEENDKSNKVVDGTNVDVKSEDKLLPKTDTNMSTEEYQKIDVDGSPSKKIKVEKDEDSPVKDEIE</sequence>
<dbReference type="GO" id="GO:0070403">
    <property type="term" value="F:NAD+ binding"/>
    <property type="evidence" value="ECO:0007669"/>
    <property type="project" value="InterPro"/>
</dbReference>
<keyword evidence="11" id="KW-1185">Reference proteome</keyword>
<dbReference type="Gene3D" id="2.20.28.200">
    <property type="match status" value="1"/>
</dbReference>
<dbReference type="AlphaFoldDB" id="A0AAV7Y238"/>
<feature type="active site" description="Proton acceptor" evidence="7">
    <location>
        <position position="133"/>
    </location>
</feature>
<dbReference type="EMBL" id="JAPTSV010000001">
    <property type="protein sequence ID" value="KAJ1531978.1"/>
    <property type="molecule type" value="Genomic_DNA"/>
</dbReference>
<gene>
    <name evidence="10" type="ORF">ONE63_000615</name>
</gene>
<dbReference type="GO" id="GO:0046969">
    <property type="term" value="F:histone H3K9 deacetylase activity, NAD-dependent"/>
    <property type="evidence" value="ECO:0007669"/>
    <property type="project" value="TreeGrafter"/>
</dbReference>
<dbReference type="Pfam" id="PF02146">
    <property type="entry name" value="SIR2"/>
    <property type="match status" value="1"/>
</dbReference>
<evidence type="ECO:0000256" key="1">
    <source>
        <dbReference type="ARBA" id="ARBA00012928"/>
    </source>
</evidence>
<comment type="caution">
    <text evidence="10">The sequence shown here is derived from an EMBL/GenBank/DDBJ whole genome shotgun (WGS) entry which is preliminary data.</text>
</comment>
<keyword evidence="4 7" id="KW-0862">Zinc</keyword>
<protein>
    <recommendedName>
        <fullName evidence="1">protein acetyllysine N-acetyltransferase</fullName>
        <ecNumber evidence="1">2.3.1.286</ecNumber>
    </recommendedName>
</protein>
<dbReference type="Proteomes" id="UP001075354">
    <property type="component" value="Chromosome 1"/>
</dbReference>
<dbReference type="PANTHER" id="PTHR11085:SF12">
    <property type="entry name" value="NAD-DEPENDENT PROTEIN DEACYLASE SIRTUIN-6"/>
    <property type="match status" value="1"/>
</dbReference>
<dbReference type="InterPro" id="IPR050134">
    <property type="entry name" value="NAD-dep_sirtuin_deacylases"/>
</dbReference>
<dbReference type="PROSITE" id="PS50305">
    <property type="entry name" value="SIRTUIN"/>
    <property type="match status" value="1"/>
</dbReference>
<reference evidence="10" key="1">
    <citation type="submission" date="2022-12" db="EMBL/GenBank/DDBJ databases">
        <title>Chromosome-level genome assembly of the bean flower thrips Megalurothrips usitatus.</title>
        <authorList>
            <person name="Ma L."/>
            <person name="Liu Q."/>
            <person name="Li H."/>
            <person name="Cai W."/>
        </authorList>
    </citation>
    <scope>NUCLEOTIDE SEQUENCE</scope>
    <source>
        <strain evidence="10">Cailab_2022a</strain>
    </source>
</reference>
<dbReference type="EC" id="2.3.1.286" evidence="1"/>
<dbReference type="PANTHER" id="PTHR11085">
    <property type="entry name" value="NAD-DEPENDENT PROTEIN DEACYLASE SIRTUIN-5, MITOCHONDRIAL-RELATED"/>
    <property type="match status" value="1"/>
</dbReference>
<keyword evidence="3 7" id="KW-0479">Metal-binding</keyword>
<evidence type="ECO:0000313" key="10">
    <source>
        <dbReference type="EMBL" id="KAJ1531978.1"/>
    </source>
</evidence>
<dbReference type="SUPFAM" id="SSF52467">
    <property type="entry name" value="DHS-like NAD/FAD-binding domain"/>
    <property type="match status" value="1"/>
</dbReference>
<proteinExistence type="inferred from homology"/>
<feature type="compositionally biased region" description="Basic and acidic residues" evidence="8">
    <location>
        <begin position="388"/>
        <end position="403"/>
    </location>
</feature>
<evidence type="ECO:0000256" key="5">
    <source>
        <dbReference type="ARBA" id="ARBA00023027"/>
    </source>
</evidence>
<dbReference type="GO" id="GO:0003714">
    <property type="term" value="F:transcription corepressor activity"/>
    <property type="evidence" value="ECO:0007669"/>
    <property type="project" value="TreeGrafter"/>
</dbReference>
<feature type="region of interest" description="Disordered" evidence="8">
    <location>
        <begin position="315"/>
        <end position="403"/>
    </location>
</feature>
<dbReference type="InterPro" id="IPR003000">
    <property type="entry name" value="Sirtuin"/>
</dbReference>
<organism evidence="10 11">
    <name type="scientific">Megalurothrips usitatus</name>
    <name type="common">bean blossom thrips</name>
    <dbReference type="NCBI Taxonomy" id="439358"/>
    <lineage>
        <taxon>Eukaryota</taxon>
        <taxon>Metazoa</taxon>
        <taxon>Ecdysozoa</taxon>
        <taxon>Arthropoda</taxon>
        <taxon>Hexapoda</taxon>
        <taxon>Insecta</taxon>
        <taxon>Pterygota</taxon>
        <taxon>Neoptera</taxon>
        <taxon>Paraneoptera</taxon>
        <taxon>Thysanoptera</taxon>
        <taxon>Terebrantia</taxon>
        <taxon>Thripoidea</taxon>
        <taxon>Thripidae</taxon>
        <taxon>Megalurothrips</taxon>
    </lineage>
</organism>
<dbReference type="FunFam" id="3.40.50.1220:FF:000038">
    <property type="entry name" value="NAD-dependent protein deacetylase sirtuin-6 isoform X2"/>
    <property type="match status" value="1"/>
</dbReference>
<evidence type="ECO:0000313" key="11">
    <source>
        <dbReference type="Proteomes" id="UP001075354"/>
    </source>
</evidence>
<feature type="domain" description="Deacetylase sirtuin-type" evidence="9">
    <location>
        <begin position="27"/>
        <end position="273"/>
    </location>
</feature>
<evidence type="ECO:0000256" key="7">
    <source>
        <dbReference type="PROSITE-ProRule" id="PRU00236"/>
    </source>
</evidence>
<dbReference type="InterPro" id="IPR029035">
    <property type="entry name" value="DHS-like_NAD/FAD-binding_dom"/>
</dbReference>
<evidence type="ECO:0000256" key="6">
    <source>
        <dbReference type="ARBA" id="ARBA00038170"/>
    </source>
</evidence>
<dbReference type="GO" id="GO:0046872">
    <property type="term" value="F:metal ion binding"/>
    <property type="evidence" value="ECO:0007669"/>
    <property type="project" value="UniProtKB-KW"/>
</dbReference>
<keyword evidence="2" id="KW-0808">Transferase</keyword>
<dbReference type="InterPro" id="IPR026590">
    <property type="entry name" value="Ssirtuin_cat_dom"/>
</dbReference>
<dbReference type="GO" id="GO:0005634">
    <property type="term" value="C:nucleus"/>
    <property type="evidence" value="ECO:0007669"/>
    <property type="project" value="TreeGrafter"/>
</dbReference>
<evidence type="ECO:0000256" key="3">
    <source>
        <dbReference type="ARBA" id="ARBA00022723"/>
    </source>
</evidence>
<evidence type="ECO:0000256" key="4">
    <source>
        <dbReference type="ARBA" id="ARBA00022833"/>
    </source>
</evidence>
<dbReference type="GO" id="GO:0000122">
    <property type="term" value="P:negative regulation of transcription by RNA polymerase II"/>
    <property type="evidence" value="ECO:0007669"/>
    <property type="project" value="TreeGrafter"/>
</dbReference>
<feature type="binding site" evidence="7">
    <location>
        <position position="176"/>
    </location>
    <ligand>
        <name>Zn(2+)</name>
        <dbReference type="ChEBI" id="CHEBI:29105"/>
    </ligand>
</feature>
<feature type="binding site" evidence="7">
    <location>
        <position position="141"/>
    </location>
    <ligand>
        <name>Zn(2+)</name>
        <dbReference type="ChEBI" id="CHEBI:29105"/>
    </ligand>
</feature>
<evidence type="ECO:0000256" key="2">
    <source>
        <dbReference type="ARBA" id="ARBA00022679"/>
    </source>
</evidence>